<name>A0ABS4HUC4_9BACL</name>
<accession>A0ABS4HUC4</accession>
<sequence>MGTRLLSEQLVKNRFPHLKYVRIHTPEKHKATIYAWNEDLRLTDKDAACLLQYASGYLYPYVYYQVKAYHMVQTDRVPLEHDIPEAVIQTAKRRNLNQYGIIEAINRLFPFGQLSFVKYDAAESLIYFDFYATRSLQNREKEAMYSYLNEIIPLGSFCEVTFY</sequence>
<evidence type="ECO:0000313" key="2">
    <source>
        <dbReference type="Proteomes" id="UP001519344"/>
    </source>
</evidence>
<keyword evidence="2" id="KW-1185">Reference proteome</keyword>
<reference evidence="1 2" key="1">
    <citation type="submission" date="2021-03" db="EMBL/GenBank/DDBJ databases">
        <title>Genomic Encyclopedia of Type Strains, Phase IV (KMG-IV): sequencing the most valuable type-strain genomes for metagenomic binning, comparative biology and taxonomic classification.</title>
        <authorList>
            <person name="Goeker M."/>
        </authorList>
    </citation>
    <scope>NUCLEOTIDE SEQUENCE [LARGE SCALE GENOMIC DNA]</scope>
    <source>
        <strain evidence="1 2">DSM 24950</strain>
    </source>
</reference>
<evidence type="ECO:0000313" key="1">
    <source>
        <dbReference type="EMBL" id="MBP1962208.1"/>
    </source>
</evidence>
<dbReference type="RefSeq" id="WP_205300897.1">
    <property type="nucleotide sequence ID" value="NZ_JAAOZR010000006.1"/>
</dbReference>
<gene>
    <name evidence="1" type="ORF">J2Z65_001406</name>
</gene>
<dbReference type="EMBL" id="JAGGKV010000002">
    <property type="protein sequence ID" value="MBP1962208.1"/>
    <property type="molecule type" value="Genomic_DNA"/>
</dbReference>
<comment type="caution">
    <text evidence="1">The sequence shown here is derived from an EMBL/GenBank/DDBJ whole genome shotgun (WGS) entry which is preliminary data.</text>
</comment>
<protein>
    <submittedName>
        <fullName evidence="1">Uncharacterized protein</fullName>
    </submittedName>
</protein>
<organism evidence="1 2">
    <name type="scientific">Paenibacillus aceris</name>
    <dbReference type="NCBI Taxonomy" id="869555"/>
    <lineage>
        <taxon>Bacteria</taxon>
        <taxon>Bacillati</taxon>
        <taxon>Bacillota</taxon>
        <taxon>Bacilli</taxon>
        <taxon>Bacillales</taxon>
        <taxon>Paenibacillaceae</taxon>
        <taxon>Paenibacillus</taxon>
    </lineage>
</organism>
<proteinExistence type="predicted"/>
<dbReference type="Proteomes" id="UP001519344">
    <property type="component" value="Unassembled WGS sequence"/>
</dbReference>